<dbReference type="EMBL" id="AGNK02005579">
    <property type="status" value="NOT_ANNOTATED_CDS"/>
    <property type="molecule type" value="Genomic_DNA"/>
</dbReference>
<dbReference type="EnsemblPlants" id="KQK88866">
    <property type="protein sequence ID" value="KQK88866"/>
    <property type="gene ID" value="SETIT_039414mg"/>
</dbReference>
<evidence type="ECO:0000313" key="3">
    <source>
        <dbReference type="Proteomes" id="UP000004995"/>
    </source>
</evidence>
<dbReference type="AlphaFoldDB" id="K4AKJ1"/>
<keyword evidence="3" id="KW-1185">Reference proteome</keyword>
<sequence length="128" mass="14656">MATGPSNVDGRWQHKTKKEDELLHDICDYVAVAFRKDIKTYSIHPHGIGICEFVHPWDPDILHDEALNCRRSPFTRTSWVMLLGYPLDYKEHHFLQQECTPFEDKIPPPPNNGNPHPHVGLVLPGEPG</sequence>
<name>K4AKJ1_SETIT</name>
<evidence type="ECO:0000256" key="1">
    <source>
        <dbReference type="SAM" id="MobiDB-lite"/>
    </source>
</evidence>
<dbReference type="Gramene" id="KQK88866">
    <property type="protein sequence ID" value="KQK88866"/>
    <property type="gene ID" value="SETIT_039414mg"/>
</dbReference>
<organism evidence="2 3">
    <name type="scientific">Setaria italica</name>
    <name type="common">Foxtail millet</name>
    <name type="synonym">Panicum italicum</name>
    <dbReference type="NCBI Taxonomy" id="4555"/>
    <lineage>
        <taxon>Eukaryota</taxon>
        <taxon>Viridiplantae</taxon>
        <taxon>Streptophyta</taxon>
        <taxon>Embryophyta</taxon>
        <taxon>Tracheophyta</taxon>
        <taxon>Spermatophyta</taxon>
        <taxon>Magnoliopsida</taxon>
        <taxon>Liliopsida</taxon>
        <taxon>Poales</taxon>
        <taxon>Poaceae</taxon>
        <taxon>PACMAD clade</taxon>
        <taxon>Panicoideae</taxon>
        <taxon>Panicodae</taxon>
        <taxon>Paniceae</taxon>
        <taxon>Cenchrinae</taxon>
        <taxon>Setaria</taxon>
    </lineage>
</organism>
<reference evidence="3" key="1">
    <citation type="journal article" date="2012" name="Nat. Biotechnol.">
        <title>Reference genome sequence of the model plant Setaria.</title>
        <authorList>
            <person name="Bennetzen J.L."/>
            <person name="Schmutz J."/>
            <person name="Wang H."/>
            <person name="Percifield R."/>
            <person name="Hawkins J."/>
            <person name="Pontaroli A.C."/>
            <person name="Estep M."/>
            <person name="Feng L."/>
            <person name="Vaughn J.N."/>
            <person name="Grimwood J."/>
            <person name="Jenkins J."/>
            <person name="Barry K."/>
            <person name="Lindquist E."/>
            <person name="Hellsten U."/>
            <person name="Deshpande S."/>
            <person name="Wang X."/>
            <person name="Wu X."/>
            <person name="Mitros T."/>
            <person name="Triplett J."/>
            <person name="Yang X."/>
            <person name="Ye C.Y."/>
            <person name="Mauro-Herrera M."/>
            <person name="Wang L."/>
            <person name="Li P."/>
            <person name="Sharma M."/>
            <person name="Sharma R."/>
            <person name="Ronald P.C."/>
            <person name="Panaud O."/>
            <person name="Kellogg E.A."/>
            <person name="Brutnell T.P."/>
            <person name="Doust A.N."/>
            <person name="Tuskan G.A."/>
            <person name="Rokhsar D."/>
            <person name="Devos K.M."/>
        </authorList>
    </citation>
    <scope>NUCLEOTIDE SEQUENCE [LARGE SCALE GENOMIC DNA]</scope>
    <source>
        <strain evidence="3">cv. Yugu1</strain>
    </source>
</reference>
<evidence type="ECO:0000313" key="2">
    <source>
        <dbReference type="EnsemblPlants" id="KQK88866"/>
    </source>
</evidence>
<feature type="region of interest" description="Disordered" evidence="1">
    <location>
        <begin position="101"/>
        <end position="128"/>
    </location>
</feature>
<dbReference type="InParanoid" id="K4AKJ1"/>
<protein>
    <submittedName>
        <fullName evidence="2">Uncharacterized protein</fullName>
    </submittedName>
</protein>
<proteinExistence type="predicted"/>
<dbReference type="HOGENOM" id="CLU_1963426_0_0_1"/>
<reference evidence="2" key="2">
    <citation type="submission" date="2018-08" db="UniProtKB">
        <authorList>
            <consortium name="EnsemblPlants"/>
        </authorList>
    </citation>
    <scope>IDENTIFICATION</scope>
    <source>
        <strain evidence="2">Yugu1</strain>
    </source>
</reference>
<dbReference type="Proteomes" id="UP000004995">
    <property type="component" value="Unassembled WGS sequence"/>
</dbReference>
<accession>K4AKJ1</accession>